<evidence type="ECO:0000313" key="2">
    <source>
        <dbReference type="Proteomes" id="UP000001505"/>
    </source>
</evidence>
<dbReference type="EMBL" id="CP001929">
    <property type="protein sequence ID" value="ADI39331.1"/>
    <property type="molecule type" value="Genomic_DNA"/>
</dbReference>
<organism evidence="1 2">
    <name type="scientific">Waddlia chondrophila (strain ATCC VR-1470 / WSU 86-1044)</name>
    <dbReference type="NCBI Taxonomy" id="716544"/>
    <lineage>
        <taxon>Bacteria</taxon>
        <taxon>Pseudomonadati</taxon>
        <taxon>Chlamydiota</taxon>
        <taxon>Chlamydiia</taxon>
        <taxon>Parachlamydiales</taxon>
        <taxon>Waddliaceae</taxon>
        <taxon>Waddlia</taxon>
    </lineage>
</organism>
<evidence type="ECO:0000313" key="1">
    <source>
        <dbReference type="EMBL" id="ADI39331.1"/>
    </source>
</evidence>
<reference evidence="1 2" key="1">
    <citation type="journal article" date="2010" name="PLoS ONE">
        <title>The Waddlia genome: a window into chlamydial biology.</title>
        <authorList>
            <person name="Bertelli C."/>
            <person name="Collyn F."/>
            <person name="Croxatto A."/>
            <person name="Ruckert C."/>
            <person name="Polkinghorne A."/>
            <person name="Kebbi-Beghdadi C."/>
            <person name="Goesmann A."/>
            <person name="Vaughan L."/>
            <person name="Greub G."/>
        </authorList>
    </citation>
    <scope>NUCLEOTIDE SEQUENCE [LARGE SCALE GENOMIC DNA]</scope>
    <source>
        <strain evidence="2">ATCC VR-1470 / WSU 86-1044</strain>
        <plasmid evidence="2">Plasmid pWc</plasmid>
    </source>
</reference>
<keyword evidence="2" id="KW-1185">Reference proteome</keyword>
<proteinExistence type="predicted"/>
<geneLocation type="plasmid" evidence="1 2">
    <name>pWc</name>
</geneLocation>
<keyword evidence="1" id="KW-0614">Plasmid</keyword>
<accession>D6YX25</accession>
<dbReference type="HOGENOM" id="CLU_1815042_0_0_0"/>
<protein>
    <submittedName>
        <fullName evidence="1">Uncharacterized protein</fullName>
    </submittedName>
</protein>
<dbReference type="Proteomes" id="UP000001505">
    <property type="component" value="Plasmid pWc"/>
</dbReference>
<dbReference type="AlphaFoldDB" id="D6YX25"/>
<name>D6YX25_WADCW</name>
<sequence length="142" mass="16890">MENSGLIGNDYGNLFVQGSSKNHPVSFDFFHTMHRIKNWTDNPHPHLERILKNYTNCSNTILLNWKIKQCSWSKIIVEGDYLDNSKVGYFQLFSEFEPTAFMYDDIKKPVFNLLIKIESEFMDEETLQFYYDSVKPLKKRLY</sequence>
<dbReference type="KEGG" id="wch:wcw_p0020"/>
<gene>
    <name evidence="1" type="ordered locus">wcw_p0020</name>
</gene>